<reference evidence="2 3" key="1">
    <citation type="submission" date="2023-05" db="EMBL/GenBank/DDBJ databases">
        <title>Pseudodonghicola sp. nov.</title>
        <authorList>
            <person name="Huang J."/>
        </authorList>
    </citation>
    <scope>NUCLEOTIDE SEQUENCE [LARGE SCALE GENOMIC DNA]</scope>
    <source>
        <strain evidence="2 3">IC7</strain>
    </source>
</reference>
<proteinExistence type="predicted"/>
<dbReference type="EMBL" id="JASNJD010000012">
    <property type="protein sequence ID" value="MDK3019096.1"/>
    <property type="molecule type" value="Genomic_DNA"/>
</dbReference>
<feature type="transmembrane region" description="Helical" evidence="1">
    <location>
        <begin position="36"/>
        <end position="52"/>
    </location>
</feature>
<dbReference type="Proteomes" id="UP001243757">
    <property type="component" value="Unassembled WGS sequence"/>
</dbReference>
<feature type="transmembrane region" description="Helical" evidence="1">
    <location>
        <begin position="257"/>
        <end position="275"/>
    </location>
</feature>
<feature type="transmembrane region" description="Helical" evidence="1">
    <location>
        <begin position="224"/>
        <end position="245"/>
    </location>
</feature>
<keyword evidence="1" id="KW-1133">Transmembrane helix</keyword>
<feature type="transmembrane region" description="Helical" evidence="1">
    <location>
        <begin position="116"/>
        <end position="139"/>
    </location>
</feature>
<gene>
    <name evidence="2" type="ORF">QO033_15540</name>
</gene>
<evidence type="ECO:0000313" key="2">
    <source>
        <dbReference type="EMBL" id="MDK3019096.1"/>
    </source>
</evidence>
<feature type="transmembrane region" description="Helical" evidence="1">
    <location>
        <begin position="189"/>
        <end position="212"/>
    </location>
</feature>
<organism evidence="2 3">
    <name type="scientific">Pseudodonghicola flavimaris</name>
    <dbReference type="NCBI Taxonomy" id="3050036"/>
    <lineage>
        <taxon>Bacteria</taxon>
        <taxon>Pseudomonadati</taxon>
        <taxon>Pseudomonadota</taxon>
        <taxon>Alphaproteobacteria</taxon>
        <taxon>Rhodobacterales</taxon>
        <taxon>Paracoccaceae</taxon>
        <taxon>Pseudodonghicola</taxon>
    </lineage>
</organism>
<protein>
    <recommendedName>
        <fullName evidence="4">O-antigen ligase domain-containing protein</fullName>
    </recommendedName>
</protein>
<feature type="transmembrane region" description="Helical" evidence="1">
    <location>
        <begin position="378"/>
        <end position="399"/>
    </location>
</feature>
<keyword evidence="1" id="KW-0812">Transmembrane</keyword>
<keyword evidence="3" id="KW-1185">Reference proteome</keyword>
<keyword evidence="1" id="KW-0472">Membrane</keyword>
<feature type="transmembrane region" description="Helical" evidence="1">
    <location>
        <begin position="351"/>
        <end position="372"/>
    </location>
</feature>
<evidence type="ECO:0008006" key="4">
    <source>
        <dbReference type="Google" id="ProtNLM"/>
    </source>
</evidence>
<sequence>MTRLRLRYRPSQVDYLLVLLLVAISGNQAFTTGARQDVVLLGAFLIILLRMIKLQRVLESRSFLIVVSIYLMIFLFQTLSLHYFAAVTIAGFFFKLVIGAGVIGTVRYFRLAYVRVMVWLATLSLLFHLSSVVAAAVGIRLYEVFRPLSALIGAEASGVNERINVLLHSFMGGEELYRNAGMFWEPGAFSGYLILALVLLATIATDLPAPVLRRWRAILVVTELTTLSTTGYVFLPLALMTFRIVATERTRNGLNRLAILTLLPLLLLPMALALWQLDFVGSKIVGLYERAVFQEAGWQVSRFGAVIFDWAYIQIRPLFGWGQSLATQFSLHPDLERFATGNGLTGYARQLGLCGLLVFLSGFWIGLGRLGVTGISRIFVFAIAVLQLNGEFFLSYPLYAGLQCLALERNPATEAARAGRQRKGLYLPMGRRQPATARMMGGGSVT</sequence>
<feature type="transmembrane region" description="Helical" evidence="1">
    <location>
        <begin position="89"/>
        <end position="109"/>
    </location>
</feature>
<dbReference type="RefSeq" id="WP_284481900.1">
    <property type="nucleotide sequence ID" value="NZ_JASNJD010000012.1"/>
</dbReference>
<feature type="transmembrane region" description="Helical" evidence="1">
    <location>
        <begin position="64"/>
        <end position="83"/>
    </location>
</feature>
<name>A0ABT7F3A7_9RHOB</name>
<comment type="caution">
    <text evidence="2">The sequence shown here is derived from an EMBL/GenBank/DDBJ whole genome shotgun (WGS) entry which is preliminary data.</text>
</comment>
<accession>A0ABT7F3A7</accession>
<evidence type="ECO:0000256" key="1">
    <source>
        <dbReference type="SAM" id="Phobius"/>
    </source>
</evidence>
<evidence type="ECO:0000313" key="3">
    <source>
        <dbReference type="Proteomes" id="UP001243757"/>
    </source>
</evidence>